<feature type="transmembrane region" description="Helical" evidence="4">
    <location>
        <begin position="417"/>
        <end position="436"/>
    </location>
</feature>
<dbReference type="RefSeq" id="WP_317491896.1">
    <property type="nucleotide sequence ID" value="NZ_CP136051.1"/>
</dbReference>
<feature type="transmembrane region" description="Helical" evidence="4">
    <location>
        <begin position="91"/>
        <end position="109"/>
    </location>
</feature>
<protein>
    <submittedName>
        <fullName evidence="6">MFS transporter</fullName>
    </submittedName>
</protein>
<feature type="transmembrane region" description="Helical" evidence="4">
    <location>
        <begin position="262"/>
        <end position="284"/>
    </location>
</feature>
<keyword evidence="2 4" id="KW-1133">Transmembrane helix</keyword>
<proteinExistence type="predicted"/>
<feature type="transmembrane region" description="Helical" evidence="4">
    <location>
        <begin position="352"/>
        <end position="374"/>
    </location>
</feature>
<evidence type="ECO:0000313" key="6">
    <source>
        <dbReference type="EMBL" id="WOK09276.1"/>
    </source>
</evidence>
<feature type="transmembrane region" description="Helical" evidence="4">
    <location>
        <begin position="386"/>
        <end position="405"/>
    </location>
</feature>
<keyword evidence="7" id="KW-1185">Reference proteome</keyword>
<feature type="transmembrane region" description="Helical" evidence="4">
    <location>
        <begin position="296"/>
        <end position="315"/>
    </location>
</feature>
<accession>A0ABZ0J013</accession>
<feature type="transmembrane region" description="Helical" evidence="4">
    <location>
        <begin position="194"/>
        <end position="214"/>
    </location>
</feature>
<organism evidence="6 7">
    <name type="scientific">Imperialibacter roseus</name>
    <dbReference type="NCBI Taxonomy" id="1324217"/>
    <lineage>
        <taxon>Bacteria</taxon>
        <taxon>Pseudomonadati</taxon>
        <taxon>Bacteroidota</taxon>
        <taxon>Cytophagia</taxon>
        <taxon>Cytophagales</taxon>
        <taxon>Flammeovirgaceae</taxon>
        <taxon>Imperialibacter</taxon>
    </lineage>
</organism>
<dbReference type="SUPFAM" id="SSF103473">
    <property type="entry name" value="MFS general substrate transporter"/>
    <property type="match status" value="1"/>
</dbReference>
<dbReference type="PROSITE" id="PS50850">
    <property type="entry name" value="MFS"/>
    <property type="match status" value="1"/>
</dbReference>
<dbReference type="InterPro" id="IPR036259">
    <property type="entry name" value="MFS_trans_sf"/>
</dbReference>
<dbReference type="PANTHER" id="PTHR11360:SF308">
    <property type="entry name" value="BLL3089 PROTEIN"/>
    <property type="match status" value="1"/>
</dbReference>
<dbReference type="InterPro" id="IPR011701">
    <property type="entry name" value="MFS"/>
</dbReference>
<feature type="transmembrane region" description="Helical" evidence="4">
    <location>
        <begin position="61"/>
        <end position="79"/>
    </location>
</feature>
<evidence type="ECO:0000256" key="1">
    <source>
        <dbReference type="ARBA" id="ARBA00022692"/>
    </source>
</evidence>
<dbReference type="InterPro" id="IPR050327">
    <property type="entry name" value="Proton-linked_MCT"/>
</dbReference>
<gene>
    <name evidence="6" type="ORF">RT717_11565</name>
</gene>
<dbReference type="InterPro" id="IPR020846">
    <property type="entry name" value="MFS_dom"/>
</dbReference>
<feature type="transmembrane region" description="Helical" evidence="4">
    <location>
        <begin position="161"/>
        <end position="182"/>
    </location>
</feature>
<keyword evidence="1 4" id="KW-0812">Transmembrane</keyword>
<feature type="transmembrane region" description="Helical" evidence="4">
    <location>
        <begin position="20"/>
        <end position="41"/>
    </location>
</feature>
<feature type="transmembrane region" description="Helical" evidence="4">
    <location>
        <begin position="115"/>
        <end position="140"/>
    </location>
</feature>
<evidence type="ECO:0000256" key="4">
    <source>
        <dbReference type="SAM" id="Phobius"/>
    </source>
</evidence>
<name>A0ABZ0J013_9BACT</name>
<dbReference type="Proteomes" id="UP001302349">
    <property type="component" value="Chromosome"/>
</dbReference>
<dbReference type="Gene3D" id="1.20.1250.20">
    <property type="entry name" value="MFS general substrate transporter like domains"/>
    <property type="match status" value="2"/>
</dbReference>
<keyword evidence="3 4" id="KW-0472">Membrane</keyword>
<evidence type="ECO:0000256" key="2">
    <source>
        <dbReference type="ARBA" id="ARBA00022989"/>
    </source>
</evidence>
<dbReference type="EMBL" id="CP136051">
    <property type="protein sequence ID" value="WOK09276.1"/>
    <property type="molecule type" value="Genomic_DNA"/>
</dbReference>
<evidence type="ECO:0000259" key="5">
    <source>
        <dbReference type="PROSITE" id="PS50850"/>
    </source>
</evidence>
<sequence length="448" mass="49623">MKRRAWANFPFHPGKWPFFYGWMILIWGSLGIIMSIPGQTMGVSVFTDSLLGSLHISRDELSFAYMLGTIGSSFMLPWAGRLYDRLGVRPTAVAAAVGLGLILIWLSNIDSLLSGWIATQATSAIVITLFVTFLLLRFFGQGVLTIVSRNMMIQWFDRRRGFATGFSSVFVSLAFSISPLFLFTLIEAYTWEGAWMVMALLVGLLFPVVIIVFFRNRPEDSGLLPDGRSPGEEVATSAKKKKILFPVIKEFNAAEAIRNFPFWVFALMMAMQALYFTGFTFHVMSVFAEAGLPDTMAITIFQPVAIIAVVVTLVASSVSDHIPLKYLLYFKGGGACLGILGVIFLGTTSWGYYLIIIGNGFMTGLYSVLATVTWPRYYGRAHLGAISGQAMMMIVFGSALGPMLFSRSLSYFGTYNVSGWLCFAVYFILTIMAFWADNPQKVLAERQG</sequence>
<reference evidence="6 7" key="1">
    <citation type="journal article" date="2023" name="Microbiol. Resour. Announc.">
        <title>Complete Genome Sequence of Imperialibacter roseus strain P4T.</title>
        <authorList>
            <person name="Tizabi D.R."/>
            <person name="Bachvaroff T."/>
            <person name="Hill R.T."/>
        </authorList>
    </citation>
    <scope>NUCLEOTIDE SEQUENCE [LARGE SCALE GENOMIC DNA]</scope>
    <source>
        <strain evidence="6 7">P4T</strain>
    </source>
</reference>
<evidence type="ECO:0000256" key="3">
    <source>
        <dbReference type="ARBA" id="ARBA00023136"/>
    </source>
</evidence>
<dbReference type="PANTHER" id="PTHR11360">
    <property type="entry name" value="MONOCARBOXYLATE TRANSPORTER"/>
    <property type="match status" value="1"/>
</dbReference>
<feature type="transmembrane region" description="Helical" evidence="4">
    <location>
        <begin position="327"/>
        <end position="346"/>
    </location>
</feature>
<dbReference type="Pfam" id="PF07690">
    <property type="entry name" value="MFS_1"/>
    <property type="match status" value="1"/>
</dbReference>
<feature type="domain" description="Major facilitator superfamily (MFS) profile" evidence="5">
    <location>
        <begin position="24"/>
        <end position="442"/>
    </location>
</feature>
<evidence type="ECO:0000313" key="7">
    <source>
        <dbReference type="Proteomes" id="UP001302349"/>
    </source>
</evidence>